<evidence type="ECO:0000256" key="1">
    <source>
        <dbReference type="SAM" id="MobiDB-lite"/>
    </source>
</evidence>
<protein>
    <submittedName>
        <fullName evidence="2">Uncharacterized protein</fullName>
    </submittedName>
</protein>
<evidence type="ECO:0000313" key="3">
    <source>
        <dbReference type="Proteomes" id="UP000176850"/>
    </source>
</evidence>
<sequence>MNTKQTKTSRAKNNKGQFTPKRFDTKVGTIEKKYGIDLGVKSNMKLGNYLKQKGYRSLSEMLKP</sequence>
<feature type="region of interest" description="Disordered" evidence="1">
    <location>
        <begin position="1"/>
        <end position="20"/>
    </location>
</feature>
<dbReference type="EMBL" id="MFZH01000020">
    <property type="protein sequence ID" value="OGK19020.1"/>
    <property type="molecule type" value="Genomic_DNA"/>
</dbReference>
<comment type="caution">
    <text evidence="2">The sequence shown here is derived from an EMBL/GenBank/DDBJ whole genome shotgun (WGS) entry which is preliminary data.</text>
</comment>
<reference evidence="2 3" key="1">
    <citation type="journal article" date="2016" name="Nat. Commun.">
        <title>Thousands of microbial genomes shed light on interconnected biogeochemical processes in an aquifer system.</title>
        <authorList>
            <person name="Anantharaman K."/>
            <person name="Brown C.T."/>
            <person name="Hug L.A."/>
            <person name="Sharon I."/>
            <person name="Castelle C.J."/>
            <person name="Probst A.J."/>
            <person name="Thomas B.C."/>
            <person name="Singh A."/>
            <person name="Wilkins M.J."/>
            <person name="Karaoz U."/>
            <person name="Brodie E.L."/>
            <person name="Williams K.H."/>
            <person name="Hubbard S.S."/>
            <person name="Banfield J.F."/>
        </authorList>
    </citation>
    <scope>NUCLEOTIDE SEQUENCE [LARGE SCALE GENOMIC DNA]</scope>
</reference>
<accession>A0A1F7GJ27</accession>
<dbReference type="Proteomes" id="UP000176850">
    <property type="component" value="Unassembled WGS sequence"/>
</dbReference>
<organism evidence="2 3">
    <name type="scientific">Candidatus Roizmanbacteria bacterium RIFCSPHIGHO2_01_FULL_39_24</name>
    <dbReference type="NCBI Taxonomy" id="1802032"/>
    <lineage>
        <taxon>Bacteria</taxon>
        <taxon>Candidatus Roizmaniibacteriota</taxon>
    </lineage>
</organism>
<gene>
    <name evidence="2" type="ORF">A2799_04355</name>
</gene>
<proteinExistence type="predicted"/>
<dbReference type="AlphaFoldDB" id="A0A1F7GJ27"/>
<evidence type="ECO:0000313" key="2">
    <source>
        <dbReference type="EMBL" id="OGK19020.1"/>
    </source>
</evidence>
<name>A0A1F7GJ27_9BACT</name>